<organism evidence="1 2">
    <name type="scientific">Gryllotalpicola koreensis</name>
    <dbReference type="NCBI Taxonomy" id="993086"/>
    <lineage>
        <taxon>Bacteria</taxon>
        <taxon>Bacillati</taxon>
        <taxon>Actinomycetota</taxon>
        <taxon>Actinomycetes</taxon>
        <taxon>Micrococcales</taxon>
        <taxon>Microbacteriaceae</taxon>
        <taxon>Gryllotalpicola</taxon>
    </lineage>
</organism>
<dbReference type="Proteomes" id="UP001501079">
    <property type="component" value="Unassembled WGS sequence"/>
</dbReference>
<evidence type="ECO:0000313" key="1">
    <source>
        <dbReference type="EMBL" id="GAA4168420.1"/>
    </source>
</evidence>
<name>A0ABP7ZR15_9MICO</name>
<dbReference type="EMBL" id="BAABBW010000001">
    <property type="protein sequence ID" value="GAA4168420.1"/>
    <property type="molecule type" value="Genomic_DNA"/>
</dbReference>
<protein>
    <submittedName>
        <fullName evidence="1">Uncharacterized protein</fullName>
    </submittedName>
</protein>
<accession>A0ABP7ZR15</accession>
<comment type="caution">
    <text evidence="1">The sequence shown here is derived from an EMBL/GenBank/DDBJ whole genome shotgun (WGS) entry which is preliminary data.</text>
</comment>
<gene>
    <name evidence="1" type="ORF">GCM10022287_03400</name>
</gene>
<dbReference type="RefSeq" id="WP_344751536.1">
    <property type="nucleotide sequence ID" value="NZ_BAABBW010000001.1"/>
</dbReference>
<reference evidence="2" key="1">
    <citation type="journal article" date="2019" name="Int. J. Syst. Evol. Microbiol.">
        <title>The Global Catalogue of Microorganisms (GCM) 10K type strain sequencing project: providing services to taxonomists for standard genome sequencing and annotation.</title>
        <authorList>
            <consortium name="The Broad Institute Genomics Platform"/>
            <consortium name="The Broad Institute Genome Sequencing Center for Infectious Disease"/>
            <person name="Wu L."/>
            <person name="Ma J."/>
        </authorList>
    </citation>
    <scope>NUCLEOTIDE SEQUENCE [LARGE SCALE GENOMIC DNA]</scope>
    <source>
        <strain evidence="2">JCM 17591</strain>
    </source>
</reference>
<keyword evidence="2" id="KW-1185">Reference proteome</keyword>
<proteinExistence type="predicted"/>
<evidence type="ECO:0000313" key="2">
    <source>
        <dbReference type="Proteomes" id="UP001501079"/>
    </source>
</evidence>
<sequence>MNEVIELDALRVARALAEQKAPDDWRQFVQAVARDVVEHLPDVVPWKTAAGLLNVAAATLSAAALSGGLVVQRIDGALCLMVRQCEAVLVELMSVRLAVPRPLATLPV</sequence>